<feature type="chain" id="PRO_5037414970" evidence="3">
    <location>
        <begin position="21"/>
        <end position="273"/>
    </location>
</feature>
<feature type="domain" description="CusB-like beta-barrel" evidence="5">
    <location>
        <begin position="204"/>
        <end position="269"/>
    </location>
</feature>
<feature type="signal peptide" evidence="3">
    <location>
        <begin position="1"/>
        <end position="20"/>
    </location>
</feature>
<evidence type="ECO:0000256" key="3">
    <source>
        <dbReference type="SAM" id="SignalP"/>
    </source>
</evidence>
<accession>A0A932M0B5</accession>
<dbReference type="Pfam" id="PF25954">
    <property type="entry name" value="Beta-barrel_RND_2"/>
    <property type="match status" value="1"/>
</dbReference>
<evidence type="ECO:0000256" key="1">
    <source>
        <dbReference type="ARBA" id="ARBA00009477"/>
    </source>
</evidence>
<feature type="domain" description="Multidrug resistance protein MdtA-like barrel-sandwich hybrid" evidence="4">
    <location>
        <begin position="35"/>
        <end position="177"/>
    </location>
</feature>
<dbReference type="InterPro" id="IPR058792">
    <property type="entry name" value="Beta-barrel_RND_2"/>
</dbReference>
<evidence type="ECO:0000313" key="7">
    <source>
        <dbReference type="Proteomes" id="UP000741360"/>
    </source>
</evidence>
<evidence type="ECO:0000256" key="2">
    <source>
        <dbReference type="SAM" id="Coils"/>
    </source>
</evidence>
<reference evidence="6" key="1">
    <citation type="submission" date="2020-07" db="EMBL/GenBank/DDBJ databases">
        <title>Huge and variable diversity of episymbiotic CPR bacteria and DPANN archaea in groundwater ecosystems.</title>
        <authorList>
            <person name="He C.Y."/>
            <person name="Keren R."/>
            <person name="Whittaker M."/>
            <person name="Farag I.F."/>
            <person name="Doudna J."/>
            <person name="Cate J.H.D."/>
            <person name="Banfield J.F."/>
        </authorList>
    </citation>
    <scope>NUCLEOTIDE SEQUENCE</scope>
    <source>
        <strain evidence="6">NC_groundwater_717_Ag_S-0.2um_59_8</strain>
    </source>
</reference>
<organism evidence="6 7">
    <name type="scientific">Tectimicrobiota bacterium</name>
    <dbReference type="NCBI Taxonomy" id="2528274"/>
    <lineage>
        <taxon>Bacteria</taxon>
        <taxon>Pseudomonadati</taxon>
        <taxon>Nitrospinota/Tectimicrobiota group</taxon>
        <taxon>Candidatus Tectimicrobiota</taxon>
    </lineage>
</organism>
<dbReference type="AlphaFoldDB" id="A0A932M0B5"/>
<name>A0A932M0B5_UNCTE</name>
<dbReference type="GO" id="GO:1990281">
    <property type="term" value="C:efflux pump complex"/>
    <property type="evidence" value="ECO:0007669"/>
    <property type="project" value="TreeGrafter"/>
</dbReference>
<dbReference type="InterPro" id="IPR006143">
    <property type="entry name" value="RND_pump_MFP"/>
</dbReference>
<dbReference type="Proteomes" id="UP000741360">
    <property type="component" value="Unassembled WGS sequence"/>
</dbReference>
<dbReference type="Gene3D" id="2.40.50.100">
    <property type="match status" value="1"/>
</dbReference>
<dbReference type="PANTHER" id="PTHR30469:SF15">
    <property type="entry name" value="HLYD FAMILY OF SECRETION PROTEINS"/>
    <property type="match status" value="1"/>
</dbReference>
<dbReference type="GO" id="GO:0015562">
    <property type="term" value="F:efflux transmembrane transporter activity"/>
    <property type="evidence" value="ECO:0007669"/>
    <property type="project" value="TreeGrafter"/>
</dbReference>
<comment type="similarity">
    <text evidence="1">Belongs to the membrane fusion protein (MFP) (TC 8.A.1) family.</text>
</comment>
<comment type="caution">
    <text evidence="6">The sequence shown here is derived from an EMBL/GenBank/DDBJ whole genome shotgun (WGS) entry which is preliminary data.</text>
</comment>
<dbReference type="Pfam" id="PF25917">
    <property type="entry name" value="BSH_RND"/>
    <property type="match status" value="1"/>
</dbReference>
<proteinExistence type="inferred from homology"/>
<dbReference type="InterPro" id="IPR058625">
    <property type="entry name" value="MdtA-like_BSH"/>
</dbReference>
<evidence type="ECO:0000313" key="6">
    <source>
        <dbReference type="EMBL" id="MBI3013796.1"/>
    </source>
</evidence>
<protein>
    <submittedName>
        <fullName evidence="6">Efflux RND transporter periplasmic adaptor subunit</fullName>
    </submittedName>
</protein>
<evidence type="ECO:0000259" key="4">
    <source>
        <dbReference type="Pfam" id="PF25917"/>
    </source>
</evidence>
<dbReference type="EMBL" id="JACPSX010000031">
    <property type="protein sequence ID" value="MBI3013796.1"/>
    <property type="molecule type" value="Genomic_DNA"/>
</dbReference>
<dbReference type="PANTHER" id="PTHR30469">
    <property type="entry name" value="MULTIDRUG RESISTANCE PROTEIN MDTA"/>
    <property type="match status" value="1"/>
</dbReference>
<keyword evidence="3" id="KW-0732">Signal</keyword>
<dbReference type="Gene3D" id="1.10.287.470">
    <property type="entry name" value="Helix hairpin bin"/>
    <property type="match status" value="1"/>
</dbReference>
<dbReference type="NCBIfam" id="TIGR01730">
    <property type="entry name" value="RND_mfp"/>
    <property type="match status" value="1"/>
</dbReference>
<sequence length="273" mass="30150">MKIVGCALASVFFLLSSASAAPLRAAGVVRAQDEVVVKSEASGILWNIRVEEGQQVREGQLLVELKNNRQKIGVELARANLLKAQSSLVASKVAYENAKKEWARVSIAGDALPRKELEDKEDETLRLQALLQVQEGEIEQAKAELKLRENELTETQLLAPFSAVVTQIFIHKGDAVRPLETPVLELVALDRLYVELVLPVEVLPRVRVNQRVRVQTEREILGRAGVLEGRVSHINPKVDASSRTFFVKVIFSDPQGKVHPGMLGEVSFPESNP</sequence>
<keyword evidence="2" id="KW-0175">Coiled coil</keyword>
<feature type="coiled-coil region" evidence="2">
    <location>
        <begin position="124"/>
        <end position="158"/>
    </location>
</feature>
<dbReference type="Gene3D" id="2.40.30.170">
    <property type="match status" value="1"/>
</dbReference>
<gene>
    <name evidence="6" type="ORF">HYY65_01735</name>
</gene>
<dbReference type="SUPFAM" id="SSF111369">
    <property type="entry name" value="HlyD-like secretion proteins"/>
    <property type="match status" value="1"/>
</dbReference>
<evidence type="ECO:0000259" key="5">
    <source>
        <dbReference type="Pfam" id="PF25954"/>
    </source>
</evidence>